<evidence type="ECO:0000256" key="5">
    <source>
        <dbReference type="ARBA" id="ARBA00023136"/>
    </source>
</evidence>
<evidence type="ECO:0000313" key="8">
    <source>
        <dbReference type="EMBL" id="CZR34595.1"/>
    </source>
</evidence>
<keyword evidence="5 7" id="KW-0472">Membrane</keyword>
<feature type="transmembrane region" description="Helical" evidence="7">
    <location>
        <begin position="327"/>
        <end position="353"/>
    </location>
</feature>
<keyword evidence="4 7" id="KW-1133">Transmembrane helix</keyword>
<evidence type="ECO:0000313" key="9">
    <source>
        <dbReference type="Proteomes" id="UP000183971"/>
    </source>
</evidence>
<feature type="transmembrane region" description="Helical" evidence="7">
    <location>
        <begin position="283"/>
        <end position="307"/>
    </location>
</feature>
<protein>
    <submittedName>
        <fullName evidence="8">Related to UGA4-GABA permease-also involved in delta-aminolevulinate transport</fullName>
    </submittedName>
</protein>
<sequence>MASILDRDPDADKKMGPRNSIASDFAEDEVVQDFGYSPSYARVFRSLGAMSLTMAMASPMCGIFIAVSYQINYGGYWGLTWGWFIPSFLFLPWALTTAEFCSSMPVNGANYWWTAALAPPSISRPLSFIAGMANIMNSLTSIASFAWASSSSICTIIGLFTGWVPTNPIIFAVAIATCAAWFFTASIRMDKASLVFISSATLVLVSSACFVIGLPVAQKTQSIPFTSAATVFGDYTNYSDWERPVSVPFTFFCAAWVINGWNAPSVVAEETHNARIVAPRSIINTYCLQAGMGMIFCTLLAFCITDMEAAASDPTGYAAFTLLIERWGLKVAGAFLLIIFLNTSIGGAAVLVMMSCQTAAFARDGGMLFNDKLSYVSPRSNMPIYTTMFLTIGGMLMLCLGFSPIASETIYSLAVIAVMVLYALPMIFRVFDNGRWVPGPWNMGRFSKPVHVLGFLTVVYMMIMECFHPQATWTGATLNYNWAVFLGAVVLSTLLWFPHGSRYYKGVNQEMLRAWREREHDRGLSQEGSGESRSETYIEGVKP</sequence>
<proteinExistence type="predicted"/>
<feature type="transmembrane region" description="Helical" evidence="7">
    <location>
        <begin position="452"/>
        <end position="473"/>
    </location>
</feature>
<feature type="transmembrane region" description="Helical" evidence="7">
    <location>
        <begin position="409"/>
        <end position="431"/>
    </location>
</feature>
<evidence type="ECO:0000256" key="1">
    <source>
        <dbReference type="ARBA" id="ARBA00004141"/>
    </source>
</evidence>
<name>A0A1L7V138_FUSPR</name>
<feature type="transmembrane region" description="Helical" evidence="7">
    <location>
        <begin position="75"/>
        <end position="95"/>
    </location>
</feature>
<dbReference type="VEuPathDB" id="FungiDB:FPRO_01230"/>
<feature type="transmembrane region" description="Helical" evidence="7">
    <location>
        <begin position="194"/>
        <end position="217"/>
    </location>
</feature>
<organism evidence="8 9">
    <name type="scientific">Fusarium proliferatum (strain ET1)</name>
    <name type="common">Orchid endophyte fungus</name>
    <dbReference type="NCBI Taxonomy" id="1227346"/>
    <lineage>
        <taxon>Eukaryota</taxon>
        <taxon>Fungi</taxon>
        <taxon>Dikarya</taxon>
        <taxon>Ascomycota</taxon>
        <taxon>Pezizomycotina</taxon>
        <taxon>Sordariomycetes</taxon>
        <taxon>Hypocreomycetidae</taxon>
        <taxon>Hypocreales</taxon>
        <taxon>Nectriaceae</taxon>
        <taxon>Fusarium</taxon>
        <taxon>Fusarium fujikuroi species complex</taxon>
    </lineage>
</organism>
<feature type="transmembrane region" description="Helical" evidence="7">
    <location>
        <begin position="479"/>
        <end position="497"/>
    </location>
</feature>
<feature type="transmembrane region" description="Helical" evidence="7">
    <location>
        <begin position="169"/>
        <end position="187"/>
    </location>
</feature>
<feature type="region of interest" description="Disordered" evidence="6">
    <location>
        <begin position="523"/>
        <end position="543"/>
    </location>
</feature>
<feature type="transmembrane region" description="Helical" evidence="7">
    <location>
        <begin position="245"/>
        <end position="262"/>
    </location>
</feature>
<dbReference type="Gene3D" id="1.20.1740.10">
    <property type="entry name" value="Amino acid/polyamine transporter I"/>
    <property type="match status" value="1"/>
</dbReference>
<dbReference type="PIRSF" id="PIRSF006060">
    <property type="entry name" value="AA_transporter"/>
    <property type="match status" value="1"/>
</dbReference>
<feature type="transmembrane region" description="Helical" evidence="7">
    <location>
        <begin position="47"/>
        <end position="69"/>
    </location>
</feature>
<dbReference type="PANTHER" id="PTHR45649">
    <property type="entry name" value="AMINO-ACID PERMEASE BAT1"/>
    <property type="match status" value="1"/>
</dbReference>
<evidence type="ECO:0000256" key="3">
    <source>
        <dbReference type="ARBA" id="ARBA00022692"/>
    </source>
</evidence>
<keyword evidence="9" id="KW-1185">Reference proteome</keyword>
<dbReference type="PANTHER" id="PTHR45649:SF26">
    <property type="entry name" value="OS04G0435100 PROTEIN"/>
    <property type="match status" value="1"/>
</dbReference>
<evidence type="ECO:0000256" key="2">
    <source>
        <dbReference type="ARBA" id="ARBA00022448"/>
    </source>
</evidence>
<keyword evidence="2" id="KW-0813">Transport</keyword>
<reference evidence="9" key="1">
    <citation type="journal article" date="2016" name="Genome Biol. Evol.">
        <title>Comparative 'omics' of the Fusarium fujikuroi species complex highlights differences in genetic potential and metabolite synthesis.</title>
        <authorList>
            <person name="Niehaus E.-M."/>
            <person name="Muensterkoetter M."/>
            <person name="Proctor R.H."/>
            <person name="Brown D.W."/>
            <person name="Sharon A."/>
            <person name="Idan Y."/>
            <person name="Oren-Young L."/>
            <person name="Sieber C.M."/>
            <person name="Novak O."/>
            <person name="Pencik A."/>
            <person name="Tarkowska D."/>
            <person name="Hromadova K."/>
            <person name="Freeman S."/>
            <person name="Maymon M."/>
            <person name="Elazar M."/>
            <person name="Youssef S.A."/>
            <person name="El-Shabrawy E.S.M."/>
            <person name="Shalaby A.B.A."/>
            <person name="Houterman P."/>
            <person name="Brock N.L."/>
            <person name="Burkhardt I."/>
            <person name="Tsavkelova E.A."/>
            <person name="Dickschat J.S."/>
            <person name="Galuszka P."/>
            <person name="Gueldener U."/>
            <person name="Tudzynski B."/>
        </authorList>
    </citation>
    <scope>NUCLEOTIDE SEQUENCE [LARGE SCALE GENOMIC DNA]</scope>
    <source>
        <strain evidence="9">ET1</strain>
    </source>
</reference>
<evidence type="ECO:0000256" key="4">
    <source>
        <dbReference type="ARBA" id="ARBA00022989"/>
    </source>
</evidence>
<dbReference type="Pfam" id="PF13520">
    <property type="entry name" value="AA_permease_2"/>
    <property type="match status" value="1"/>
</dbReference>
<dbReference type="EMBL" id="FJOF01000001">
    <property type="protein sequence ID" value="CZR34595.1"/>
    <property type="molecule type" value="Genomic_DNA"/>
</dbReference>
<dbReference type="AlphaFoldDB" id="A0A1L7V138"/>
<evidence type="ECO:0000256" key="7">
    <source>
        <dbReference type="SAM" id="Phobius"/>
    </source>
</evidence>
<dbReference type="RefSeq" id="XP_031075243.1">
    <property type="nucleotide sequence ID" value="XM_031233783.1"/>
</dbReference>
<dbReference type="GO" id="GO:0022857">
    <property type="term" value="F:transmembrane transporter activity"/>
    <property type="evidence" value="ECO:0007669"/>
    <property type="project" value="InterPro"/>
</dbReference>
<dbReference type="Proteomes" id="UP000183971">
    <property type="component" value="Unassembled WGS sequence"/>
</dbReference>
<feature type="transmembrane region" description="Helical" evidence="7">
    <location>
        <begin position="382"/>
        <end position="403"/>
    </location>
</feature>
<gene>
    <name evidence="8" type="ORF">FPRO_01230</name>
</gene>
<dbReference type="InterPro" id="IPR002293">
    <property type="entry name" value="AA/rel_permease1"/>
</dbReference>
<dbReference type="GO" id="GO:0016020">
    <property type="term" value="C:membrane"/>
    <property type="evidence" value="ECO:0007669"/>
    <property type="project" value="UniProtKB-SubCell"/>
</dbReference>
<accession>A0A1L7V138</accession>
<comment type="subcellular location">
    <subcellularLocation>
        <location evidence="1">Membrane</location>
        <topology evidence="1">Multi-pass membrane protein</topology>
    </subcellularLocation>
</comment>
<dbReference type="GeneID" id="42046117"/>
<comment type="caution">
    <text evidence="8">The sequence shown here is derived from an EMBL/GenBank/DDBJ whole genome shotgun (WGS) entry which is preliminary data.</text>
</comment>
<keyword evidence="3 7" id="KW-0812">Transmembrane</keyword>
<feature type="transmembrane region" description="Helical" evidence="7">
    <location>
        <begin position="142"/>
        <end position="163"/>
    </location>
</feature>
<evidence type="ECO:0000256" key="6">
    <source>
        <dbReference type="SAM" id="MobiDB-lite"/>
    </source>
</evidence>